<keyword evidence="9" id="KW-1185">Reference proteome</keyword>
<dbReference type="PIRSF" id="PIRSF006648">
    <property type="entry name" value="DrrB"/>
    <property type="match status" value="1"/>
</dbReference>
<dbReference type="PANTHER" id="PTHR43027:SF2">
    <property type="entry name" value="TRANSPORT PERMEASE PROTEIN"/>
    <property type="match status" value="1"/>
</dbReference>
<feature type="transmembrane region" description="Helical" evidence="6">
    <location>
        <begin position="135"/>
        <end position="155"/>
    </location>
</feature>
<feature type="transmembrane region" description="Helical" evidence="6">
    <location>
        <begin position="99"/>
        <end position="123"/>
    </location>
</feature>
<dbReference type="EMBL" id="JBHSAY010000023">
    <property type="protein sequence ID" value="MFC4135623.1"/>
    <property type="molecule type" value="Genomic_DNA"/>
</dbReference>
<evidence type="ECO:0000256" key="6">
    <source>
        <dbReference type="RuleBase" id="RU361157"/>
    </source>
</evidence>
<keyword evidence="2 6" id="KW-0812">Transmembrane</keyword>
<keyword evidence="3 6" id="KW-1133">Transmembrane helix</keyword>
<gene>
    <name evidence="8" type="ORF">ACFOZ4_33835</name>
</gene>
<evidence type="ECO:0000256" key="1">
    <source>
        <dbReference type="ARBA" id="ARBA00004141"/>
    </source>
</evidence>
<name>A0ABV8LZ49_9ACTN</name>
<reference evidence="9" key="1">
    <citation type="journal article" date="2019" name="Int. J. Syst. Evol. Microbiol.">
        <title>The Global Catalogue of Microorganisms (GCM) 10K type strain sequencing project: providing services to taxonomists for standard genome sequencing and annotation.</title>
        <authorList>
            <consortium name="The Broad Institute Genomics Platform"/>
            <consortium name="The Broad Institute Genome Sequencing Center for Infectious Disease"/>
            <person name="Wu L."/>
            <person name="Ma J."/>
        </authorList>
    </citation>
    <scope>NUCLEOTIDE SEQUENCE [LARGE SCALE GENOMIC DNA]</scope>
    <source>
        <strain evidence="9">CGMCC 4.7289</strain>
    </source>
</reference>
<keyword evidence="6" id="KW-1003">Cell membrane</keyword>
<evidence type="ECO:0000256" key="3">
    <source>
        <dbReference type="ARBA" id="ARBA00022989"/>
    </source>
</evidence>
<comment type="caution">
    <text evidence="8">The sequence shown here is derived from an EMBL/GenBank/DDBJ whole genome shotgun (WGS) entry which is preliminary data.</text>
</comment>
<organism evidence="8 9">
    <name type="scientific">Hamadaea flava</name>
    <dbReference type="NCBI Taxonomy" id="1742688"/>
    <lineage>
        <taxon>Bacteria</taxon>
        <taxon>Bacillati</taxon>
        <taxon>Actinomycetota</taxon>
        <taxon>Actinomycetes</taxon>
        <taxon>Micromonosporales</taxon>
        <taxon>Micromonosporaceae</taxon>
        <taxon>Hamadaea</taxon>
    </lineage>
</organism>
<feature type="transmembrane region" description="Helical" evidence="6">
    <location>
        <begin position="55"/>
        <end position="78"/>
    </location>
</feature>
<proteinExistence type="inferred from homology"/>
<dbReference type="Proteomes" id="UP001595816">
    <property type="component" value="Unassembled WGS sequence"/>
</dbReference>
<feature type="transmembrane region" description="Helical" evidence="6">
    <location>
        <begin position="219"/>
        <end position="240"/>
    </location>
</feature>
<dbReference type="PROSITE" id="PS51012">
    <property type="entry name" value="ABC_TM2"/>
    <property type="match status" value="1"/>
</dbReference>
<evidence type="ECO:0000313" key="8">
    <source>
        <dbReference type="EMBL" id="MFC4135623.1"/>
    </source>
</evidence>
<dbReference type="InterPro" id="IPR000412">
    <property type="entry name" value="ABC_2_transport"/>
</dbReference>
<feature type="transmembrane region" description="Helical" evidence="6">
    <location>
        <begin position="12"/>
        <end position="35"/>
    </location>
</feature>
<evidence type="ECO:0000256" key="5">
    <source>
        <dbReference type="ARBA" id="ARBA00023251"/>
    </source>
</evidence>
<evidence type="ECO:0000313" key="9">
    <source>
        <dbReference type="Proteomes" id="UP001595816"/>
    </source>
</evidence>
<comment type="subcellular location">
    <subcellularLocation>
        <location evidence="6">Cell membrane</location>
        <topology evidence="6">Multi-pass membrane protein</topology>
    </subcellularLocation>
    <subcellularLocation>
        <location evidence="1">Membrane</location>
        <topology evidence="1">Multi-pass membrane protein</topology>
    </subcellularLocation>
</comment>
<keyword evidence="5" id="KW-0046">Antibiotic resistance</keyword>
<evidence type="ECO:0000256" key="4">
    <source>
        <dbReference type="ARBA" id="ARBA00023136"/>
    </source>
</evidence>
<keyword evidence="6" id="KW-0813">Transport</keyword>
<comment type="similarity">
    <text evidence="6">Belongs to the ABC-2 integral membrane protein family.</text>
</comment>
<dbReference type="RefSeq" id="WP_253750081.1">
    <property type="nucleotide sequence ID" value="NZ_JAMZDZ010000001.1"/>
</dbReference>
<evidence type="ECO:0000259" key="7">
    <source>
        <dbReference type="PROSITE" id="PS51012"/>
    </source>
</evidence>
<keyword evidence="4 6" id="KW-0472">Membrane</keyword>
<dbReference type="PANTHER" id="PTHR43027">
    <property type="entry name" value="DOXORUBICIN RESISTANCE ABC TRANSPORTER PERMEASE PROTEIN DRRC-RELATED"/>
    <property type="match status" value="1"/>
</dbReference>
<dbReference type="InterPro" id="IPR013525">
    <property type="entry name" value="ABC2_TM"/>
</dbReference>
<evidence type="ECO:0000256" key="2">
    <source>
        <dbReference type="ARBA" id="ARBA00022692"/>
    </source>
</evidence>
<sequence>MNVTMFRTELRLYFRDIAAVVFGILLAPAILAILGSVPAFREANPALGGRSTLSVYVPIMLTMAVAMVALSMLPAQLATYRERGILRRLAATPARPRDLLTAQAFAHLTVLGIGVLLVLGVGWLAYGVDLPGNPLAFVLGFLLVAACLFGFGLLLASVGSAKLTQGLGSLTFFPLMFFAGLWVPLEVMPKTLQRIGEFTPLGAGVQVMQDAAAGHWPQALHIVVLCAYAAVAWTAAARFFRWS</sequence>
<dbReference type="InterPro" id="IPR052902">
    <property type="entry name" value="ABC-2_transporter"/>
</dbReference>
<protein>
    <recommendedName>
        <fullName evidence="6">Transport permease protein</fullName>
    </recommendedName>
</protein>
<dbReference type="InterPro" id="IPR047817">
    <property type="entry name" value="ABC2_TM_bact-type"/>
</dbReference>
<feature type="domain" description="ABC transmembrane type-2" evidence="7">
    <location>
        <begin position="19"/>
        <end position="243"/>
    </location>
</feature>
<feature type="transmembrane region" description="Helical" evidence="6">
    <location>
        <begin position="167"/>
        <end position="185"/>
    </location>
</feature>
<dbReference type="Pfam" id="PF01061">
    <property type="entry name" value="ABC2_membrane"/>
    <property type="match status" value="1"/>
</dbReference>
<accession>A0ABV8LZ49</accession>